<dbReference type="Gene3D" id="3.40.630.90">
    <property type="match status" value="1"/>
</dbReference>
<evidence type="ECO:0000259" key="1">
    <source>
        <dbReference type="PROSITE" id="PS51186"/>
    </source>
</evidence>
<dbReference type="InterPro" id="IPR000182">
    <property type="entry name" value="GNAT_dom"/>
</dbReference>
<evidence type="ECO:0000313" key="3">
    <source>
        <dbReference type="Proteomes" id="UP000316541"/>
    </source>
</evidence>
<keyword evidence="2" id="KW-0808">Transferase</keyword>
<dbReference type="RefSeq" id="WP_142622805.1">
    <property type="nucleotide sequence ID" value="NZ_VIRM01000040.1"/>
</dbReference>
<dbReference type="PANTHER" id="PTHR47237">
    <property type="entry name" value="SLL0310 PROTEIN"/>
    <property type="match status" value="1"/>
</dbReference>
<accession>A0A544YMC5</accession>
<name>A0A544YMC5_9ACTN</name>
<dbReference type="AlphaFoldDB" id="A0A544YMC5"/>
<dbReference type="GO" id="GO:0016747">
    <property type="term" value="F:acyltransferase activity, transferring groups other than amino-acyl groups"/>
    <property type="evidence" value="ECO:0007669"/>
    <property type="project" value="InterPro"/>
</dbReference>
<comment type="caution">
    <text evidence="2">The sequence shown here is derived from an EMBL/GenBank/DDBJ whole genome shotgun (WGS) entry which is preliminary data.</text>
</comment>
<dbReference type="Gene3D" id="3.40.630.30">
    <property type="match status" value="1"/>
</dbReference>
<feature type="domain" description="N-acetyltransferase" evidence="1">
    <location>
        <begin position="9"/>
        <end position="159"/>
    </location>
</feature>
<proteinExistence type="predicted"/>
<dbReference type="Pfam" id="PF18014">
    <property type="entry name" value="Acetyltransf_18"/>
    <property type="match status" value="1"/>
</dbReference>
<dbReference type="InterPro" id="IPR052729">
    <property type="entry name" value="Acyl/Acetyltrans_Enzymes"/>
</dbReference>
<dbReference type="InterPro" id="IPR041496">
    <property type="entry name" value="YitH/HolE_GNAT"/>
</dbReference>
<gene>
    <name evidence="2" type="ORF">FLX08_27330</name>
</gene>
<evidence type="ECO:0000313" key="2">
    <source>
        <dbReference type="EMBL" id="TQS17836.1"/>
    </source>
</evidence>
<dbReference type="EMBL" id="VIRM01000040">
    <property type="protein sequence ID" value="TQS17836.1"/>
    <property type="molecule type" value="Genomic_DNA"/>
</dbReference>
<dbReference type="PANTHER" id="PTHR47237:SF2">
    <property type="entry name" value="BLL4206 PROTEIN"/>
    <property type="match status" value="1"/>
</dbReference>
<dbReference type="SUPFAM" id="SSF55729">
    <property type="entry name" value="Acyl-CoA N-acyltransferases (Nat)"/>
    <property type="match status" value="1"/>
</dbReference>
<dbReference type="Pfam" id="PF00583">
    <property type="entry name" value="Acetyltransf_1"/>
    <property type="match status" value="1"/>
</dbReference>
<dbReference type="Proteomes" id="UP000316541">
    <property type="component" value="Unassembled WGS sequence"/>
</dbReference>
<dbReference type="InterPro" id="IPR016181">
    <property type="entry name" value="Acyl_CoA_acyltransferase"/>
</dbReference>
<reference evidence="2 3" key="1">
    <citation type="submission" date="2019-07" db="EMBL/GenBank/DDBJ databases">
        <title>Microbispora hainanensis DSM 45428.</title>
        <authorList>
            <person name="Thawai C."/>
        </authorList>
    </citation>
    <scope>NUCLEOTIDE SEQUENCE [LARGE SCALE GENOMIC DNA]</scope>
    <source>
        <strain evidence="2 3">DSM 45428</strain>
    </source>
</reference>
<protein>
    <submittedName>
        <fullName evidence="2">GNAT family N-acetyltransferase</fullName>
    </submittedName>
</protein>
<dbReference type="PROSITE" id="PS51186">
    <property type="entry name" value="GNAT"/>
    <property type="match status" value="1"/>
</dbReference>
<sequence length="292" mass="31498">MKPADPSVPPVRRLGLADLPHCLDLAHDRSWPREERKWRLLLENGEGFGVDAPDGRGLAGTVVLTRYGTTAAAVGMMLVASRYGGRGLGRRLLEHVLAEAGDATLFLCATEYGRPLYEKLGFETVGVVEARVGRFDAGDGPYGEAGAGRNATRLAEPERDLAALCALDIEVFGAGRSRLLARLFTFAEQVRVVERDGEITGYGAAWRSGDRLFVGPVVAEDDATVRALVTGLARGSDARIRIDLHRRHEELTSWFAGRGLARSSTTSFMVHGGRPLPGDRSRLVASFMSALG</sequence>
<organism evidence="2 3">
    <name type="scientific">Microbispora hainanensis</name>
    <dbReference type="NCBI Taxonomy" id="568844"/>
    <lineage>
        <taxon>Bacteria</taxon>
        <taxon>Bacillati</taxon>
        <taxon>Actinomycetota</taxon>
        <taxon>Actinomycetes</taxon>
        <taxon>Streptosporangiales</taxon>
        <taxon>Streptosporangiaceae</taxon>
        <taxon>Microbispora</taxon>
    </lineage>
</organism>